<evidence type="ECO:0008006" key="3">
    <source>
        <dbReference type="Google" id="ProtNLM"/>
    </source>
</evidence>
<gene>
    <name evidence="1" type="ORF">ACFFUU_10530</name>
</gene>
<accession>A0ABV5GG16</accession>
<evidence type="ECO:0000313" key="2">
    <source>
        <dbReference type="Proteomes" id="UP001589576"/>
    </source>
</evidence>
<keyword evidence="2" id="KW-1185">Reference proteome</keyword>
<protein>
    <recommendedName>
        <fullName evidence="3">C-type lysozyme inhibitor domain-containing protein</fullName>
    </recommendedName>
</protein>
<name>A0ABV5GG16_9FLAO</name>
<proteinExistence type="predicted"/>
<dbReference type="PROSITE" id="PS51257">
    <property type="entry name" value="PROKAR_LIPOPROTEIN"/>
    <property type="match status" value="1"/>
</dbReference>
<reference evidence="1 2" key="1">
    <citation type="submission" date="2024-09" db="EMBL/GenBank/DDBJ databases">
        <authorList>
            <person name="Sun Q."/>
            <person name="Mori K."/>
        </authorList>
    </citation>
    <scope>NUCLEOTIDE SEQUENCE [LARGE SCALE GENOMIC DNA]</scope>
    <source>
        <strain evidence="1 2">CECT 8460</strain>
    </source>
</reference>
<comment type="caution">
    <text evidence="1">The sequence shown here is derived from an EMBL/GenBank/DDBJ whole genome shotgun (WGS) entry which is preliminary data.</text>
</comment>
<dbReference type="EMBL" id="JBHMFB010000026">
    <property type="protein sequence ID" value="MFB9090037.1"/>
    <property type="molecule type" value="Genomic_DNA"/>
</dbReference>
<dbReference type="Proteomes" id="UP001589576">
    <property type="component" value="Unassembled WGS sequence"/>
</dbReference>
<organism evidence="1 2">
    <name type="scientific">Flavobacterium paronense</name>
    <dbReference type="NCBI Taxonomy" id="1392775"/>
    <lineage>
        <taxon>Bacteria</taxon>
        <taxon>Pseudomonadati</taxon>
        <taxon>Bacteroidota</taxon>
        <taxon>Flavobacteriia</taxon>
        <taxon>Flavobacteriales</taxon>
        <taxon>Flavobacteriaceae</taxon>
        <taxon>Flavobacterium</taxon>
    </lineage>
</organism>
<evidence type="ECO:0000313" key="1">
    <source>
        <dbReference type="EMBL" id="MFB9090037.1"/>
    </source>
</evidence>
<dbReference type="RefSeq" id="WP_290284422.1">
    <property type="nucleotide sequence ID" value="NZ_JAUFQN010000019.1"/>
</dbReference>
<sequence>MNAIKTTICLFLVISFQSCLDLRTCSEDLAGKYICDKNPKAENYLQINEDGSFMHYYNENGKSFEDKGTWKKSDNGYCEIELSNWKNFNELGENYEEFGNGILWISGKNLNIGPDGESSTSFKKSKN</sequence>